<feature type="compositionally biased region" description="Polar residues" evidence="1">
    <location>
        <begin position="518"/>
        <end position="530"/>
    </location>
</feature>
<evidence type="ECO:0000256" key="1">
    <source>
        <dbReference type="SAM" id="MobiDB-lite"/>
    </source>
</evidence>
<accession>A0A9P4UEN3</accession>
<protein>
    <submittedName>
        <fullName evidence="3">Uncharacterized protein</fullName>
    </submittedName>
</protein>
<organism evidence="3 4">
    <name type="scientific">Karstenula rhodostoma CBS 690.94</name>
    <dbReference type="NCBI Taxonomy" id="1392251"/>
    <lineage>
        <taxon>Eukaryota</taxon>
        <taxon>Fungi</taxon>
        <taxon>Dikarya</taxon>
        <taxon>Ascomycota</taxon>
        <taxon>Pezizomycotina</taxon>
        <taxon>Dothideomycetes</taxon>
        <taxon>Pleosporomycetidae</taxon>
        <taxon>Pleosporales</taxon>
        <taxon>Massarineae</taxon>
        <taxon>Didymosphaeriaceae</taxon>
        <taxon>Karstenula</taxon>
    </lineage>
</organism>
<feature type="compositionally biased region" description="Polar residues" evidence="1">
    <location>
        <begin position="626"/>
        <end position="644"/>
    </location>
</feature>
<reference evidence="3" key="1">
    <citation type="journal article" date="2020" name="Stud. Mycol.">
        <title>101 Dothideomycetes genomes: a test case for predicting lifestyles and emergence of pathogens.</title>
        <authorList>
            <person name="Haridas S."/>
            <person name="Albert R."/>
            <person name="Binder M."/>
            <person name="Bloem J."/>
            <person name="Labutti K."/>
            <person name="Salamov A."/>
            <person name="Andreopoulos B."/>
            <person name="Baker S."/>
            <person name="Barry K."/>
            <person name="Bills G."/>
            <person name="Bluhm B."/>
            <person name="Cannon C."/>
            <person name="Castanera R."/>
            <person name="Culley D."/>
            <person name="Daum C."/>
            <person name="Ezra D."/>
            <person name="Gonzalez J."/>
            <person name="Henrissat B."/>
            <person name="Kuo A."/>
            <person name="Liang C."/>
            <person name="Lipzen A."/>
            <person name="Lutzoni F."/>
            <person name="Magnuson J."/>
            <person name="Mondo S."/>
            <person name="Nolan M."/>
            <person name="Ohm R."/>
            <person name="Pangilinan J."/>
            <person name="Park H.-J."/>
            <person name="Ramirez L."/>
            <person name="Alfaro M."/>
            <person name="Sun H."/>
            <person name="Tritt A."/>
            <person name="Yoshinaga Y."/>
            <person name="Zwiers L.-H."/>
            <person name="Turgeon B."/>
            <person name="Goodwin S."/>
            <person name="Spatafora J."/>
            <person name="Crous P."/>
            <person name="Grigoriev I."/>
        </authorList>
    </citation>
    <scope>NUCLEOTIDE SEQUENCE</scope>
    <source>
        <strain evidence="3">CBS 690.94</strain>
    </source>
</reference>
<keyword evidence="4" id="KW-1185">Reference proteome</keyword>
<keyword evidence="2" id="KW-0812">Transmembrane</keyword>
<evidence type="ECO:0000313" key="3">
    <source>
        <dbReference type="EMBL" id="KAF2446392.1"/>
    </source>
</evidence>
<feature type="region of interest" description="Disordered" evidence="1">
    <location>
        <begin position="518"/>
        <end position="568"/>
    </location>
</feature>
<feature type="transmembrane region" description="Helical" evidence="2">
    <location>
        <begin position="362"/>
        <end position="382"/>
    </location>
</feature>
<name>A0A9P4UEN3_9PLEO</name>
<feature type="compositionally biased region" description="Basic and acidic residues" evidence="1">
    <location>
        <begin position="616"/>
        <end position="625"/>
    </location>
</feature>
<feature type="transmembrane region" description="Helical" evidence="2">
    <location>
        <begin position="332"/>
        <end position="356"/>
    </location>
</feature>
<gene>
    <name evidence="3" type="ORF">P171DRAFT_430555</name>
</gene>
<feature type="compositionally biased region" description="Low complexity" evidence="1">
    <location>
        <begin position="531"/>
        <end position="552"/>
    </location>
</feature>
<evidence type="ECO:0000256" key="2">
    <source>
        <dbReference type="SAM" id="Phobius"/>
    </source>
</evidence>
<feature type="region of interest" description="Disordered" evidence="1">
    <location>
        <begin position="156"/>
        <end position="186"/>
    </location>
</feature>
<keyword evidence="2" id="KW-1133">Transmembrane helix</keyword>
<dbReference type="EMBL" id="MU001498">
    <property type="protein sequence ID" value="KAF2446392.1"/>
    <property type="molecule type" value="Genomic_DNA"/>
</dbReference>
<sequence>MSRFTTREAQTAEQLSAQWINPSDVLSVLLLIGGDIVQKALAQTTGGILTPVCFSFGWVAYSLTALVGLFGDGRLLPAPDYPTKVINLQTGYTRENRNWIIGRILRDDEIHSSMLLPQEDKTIHISVYCALPTRRLSLGTLLRSLFPALKRKARTHRNMQHPMSDDTASHELTSNNTTGPEHPMSKNTARAATGVIGLIGMVIIVAQFVLAAVPVLLYREWEVLLITAVGTSLVQLTACLPQWQGEKIPTRGSSHKYIALTTGNGSRHIMVVIGAGNAIDLEELAASETPRSNRFWQKIRWLSRPIIENGRPKRWPNDVPVRQSYMFLDIPAGFWVTIITMSVQSILWLALLITVAGIKSHTWYLLGVGILGMFQNAIVAAVSRGPEKRCLPLKLVDTISASKVMDGLMDFEWTYPGYGQPLLHEFFTGGDVKEDEKEWWDKHADWKEYPLEDKPVLLYDQERLRDKTRGDPRSSMPNYINPRLSLLLRKPPLLPQKSTSFGKDSSTSMLHTYDPTRLTTLTAAPNSRAHSQSPRMSSRRSQSSPRTRAQSPLSRVVSGTEQALIDSSIPNNTEIEKIGLGLESWTPRSVPLPRMTPPIEEHANEEQSAAGVQLSDDIHQKDFSRQTKPTTARQSSDTARGSTVQDDRARPRRLSMQEVYDIAPPPDWA</sequence>
<comment type="caution">
    <text evidence="3">The sequence shown here is derived from an EMBL/GenBank/DDBJ whole genome shotgun (WGS) entry which is preliminary data.</text>
</comment>
<feature type="transmembrane region" description="Helical" evidence="2">
    <location>
        <begin position="194"/>
        <end position="217"/>
    </location>
</feature>
<dbReference type="Proteomes" id="UP000799764">
    <property type="component" value="Unassembled WGS sequence"/>
</dbReference>
<proteinExistence type="predicted"/>
<feature type="region of interest" description="Disordered" evidence="1">
    <location>
        <begin position="602"/>
        <end position="669"/>
    </location>
</feature>
<dbReference type="OrthoDB" id="1937642at2759"/>
<evidence type="ECO:0000313" key="4">
    <source>
        <dbReference type="Proteomes" id="UP000799764"/>
    </source>
</evidence>
<feature type="compositionally biased region" description="Polar residues" evidence="1">
    <location>
        <begin position="170"/>
        <end position="186"/>
    </location>
</feature>
<keyword evidence="2" id="KW-0472">Membrane</keyword>
<dbReference type="AlphaFoldDB" id="A0A9P4UEN3"/>